<evidence type="ECO:0000313" key="3">
    <source>
        <dbReference type="Proteomes" id="UP000650467"/>
    </source>
</evidence>
<reference evidence="2" key="1">
    <citation type="journal article" date="2020" name="bioRxiv">
        <title>Comparative genomics of Chlamydomonas.</title>
        <authorList>
            <person name="Craig R.J."/>
            <person name="Hasan A.R."/>
            <person name="Ness R.W."/>
            <person name="Keightley P.D."/>
        </authorList>
    </citation>
    <scope>NUCLEOTIDE SEQUENCE</scope>
    <source>
        <strain evidence="2">SAG 7.73</strain>
    </source>
</reference>
<keyword evidence="3" id="KW-1185">Reference proteome</keyword>
<comment type="caution">
    <text evidence="2">The sequence shown here is derived from an EMBL/GenBank/DDBJ whole genome shotgun (WGS) entry which is preliminary data.</text>
</comment>
<gene>
    <name evidence="2" type="ORF">HXX76_011328</name>
</gene>
<proteinExistence type="predicted"/>
<protein>
    <submittedName>
        <fullName evidence="2">Uncharacterized protein</fullName>
    </submittedName>
</protein>
<evidence type="ECO:0000256" key="1">
    <source>
        <dbReference type="SAM" id="MobiDB-lite"/>
    </source>
</evidence>
<dbReference type="EMBL" id="JAEHOC010000032">
    <property type="protein sequence ID" value="KAG2429088.1"/>
    <property type="molecule type" value="Genomic_DNA"/>
</dbReference>
<evidence type="ECO:0000313" key="2">
    <source>
        <dbReference type="EMBL" id="KAG2429088.1"/>
    </source>
</evidence>
<dbReference type="AlphaFoldDB" id="A0A835VX42"/>
<name>A0A835VX42_CHLIN</name>
<feature type="compositionally biased region" description="Basic and acidic residues" evidence="1">
    <location>
        <begin position="247"/>
        <end position="262"/>
    </location>
</feature>
<sequence>MAVTEDYTGLSSRVDVLEQRFEKTAKFDDRGYLTASNDLQNINCIYATGLTPDATSNSVLEEIGKHIRGFTFSYDMVQVYKQKDGNMAAKIWVAPIVRQALLSAWRGLFSAHARAVREAVKAQQLPPAPPTSLQLREDLTRAGREQYGRLKETYNKLKQDGLRPQWRNGAELWYHPNGQDQKHPEPYKPSNSSSGAASAGGAAGSPGAKGASSSRDAANSFNGSPCRETPVRGGGAKRGARTPGTGRRTDATGDDAKKKQDQGSRGTRVAKA</sequence>
<organism evidence="2 3">
    <name type="scientific">Chlamydomonas incerta</name>
    <dbReference type="NCBI Taxonomy" id="51695"/>
    <lineage>
        <taxon>Eukaryota</taxon>
        <taxon>Viridiplantae</taxon>
        <taxon>Chlorophyta</taxon>
        <taxon>core chlorophytes</taxon>
        <taxon>Chlorophyceae</taxon>
        <taxon>CS clade</taxon>
        <taxon>Chlamydomonadales</taxon>
        <taxon>Chlamydomonadaceae</taxon>
        <taxon>Chlamydomonas</taxon>
    </lineage>
</organism>
<accession>A0A835VX42</accession>
<dbReference type="Proteomes" id="UP000650467">
    <property type="component" value="Unassembled WGS sequence"/>
</dbReference>
<feature type="region of interest" description="Disordered" evidence="1">
    <location>
        <begin position="172"/>
        <end position="272"/>
    </location>
</feature>
<feature type="compositionally biased region" description="Low complexity" evidence="1">
    <location>
        <begin position="190"/>
        <end position="214"/>
    </location>
</feature>